<reference evidence="2 3" key="1">
    <citation type="journal article" date="2012" name="Eukaryot. Cell">
        <title>Draft genome sequence of CBS 2479, the standard type strain of Trichosporon asahii.</title>
        <authorList>
            <person name="Yang R.Y."/>
            <person name="Li H.T."/>
            <person name="Zhu H."/>
            <person name="Zhou G.P."/>
            <person name="Wang M."/>
            <person name="Wang L."/>
        </authorList>
    </citation>
    <scope>NUCLEOTIDE SEQUENCE [LARGE SCALE GENOMIC DNA]</scope>
    <source>
        <strain evidence="3">ATCC 90039 / CBS 2479 / JCM 2466 / KCTC 7840 / NCYC 2677 / UAMH 7654</strain>
    </source>
</reference>
<accession>J5T6A3</accession>
<proteinExistence type="predicted"/>
<dbReference type="Pfam" id="PF24140">
    <property type="entry name" value="TPR_TNPO3_IPO13_3rd"/>
    <property type="match status" value="1"/>
</dbReference>
<feature type="domain" description="Exportin-1/Importin-beta-like" evidence="1">
    <location>
        <begin position="98"/>
        <end position="241"/>
    </location>
</feature>
<dbReference type="PANTHER" id="PTHR12363">
    <property type="entry name" value="TRANSPORTIN 3 AND IMPORTIN 13"/>
    <property type="match status" value="1"/>
</dbReference>
<dbReference type="Pfam" id="PF24138">
    <property type="entry name" value="TPR_TNPO3_IPO13_2nd"/>
    <property type="match status" value="1"/>
</dbReference>
<evidence type="ECO:0000313" key="2">
    <source>
        <dbReference type="EMBL" id="EJT49401.1"/>
    </source>
</evidence>
<dbReference type="HOGENOM" id="CLU_005996_0_1_1"/>
<dbReference type="InterPro" id="IPR057941">
    <property type="entry name" value="TPR_TNPO3_IPO13_2nd"/>
</dbReference>
<dbReference type="GO" id="GO:0005737">
    <property type="term" value="C:cytoplasm"/>
    <property type="evidence" value="ECO:0007669"/>
    <property type="project" value="TreeGrafter"/>
</dbReference>
<dbReference type="PANTHER" id="PTHR12363:SF53">
    <property type="entry name" value="MRNA TRANSPORT REGULATOR MTR10"/>
    <property type="match status" value="1"/>
</dbReference>
<dbReference type="InterPro" id="IPR057942">
    <property type="entry name" value="TPR_TNPO3_IPO13_3rd"/>
</dbReference>
<dbReference type="SUPFAM" id="SSF48371">
    <property type="entry name" value="ARM repeat"/>
    <property type="match status" value="1"/>
</dbReference>
<dbReference type="InterPro" id="IPR013598">
    <property type="entry name" value="Exportin-1/Importin-b-like"/>
</dbReference>
<dbReference type="RefSeq" id="XP_014180010.1">
    <property type="nucleotide sequence ID" value="XM_014324535.1"/>
</dbReference>
<dbReference type="Gene3D" id="1.25.10.10">
    <property type="entry name" value="Leucine-rich Repeat Variant"/>
    <property type="match status" value="1"/>
</dbReference>
<organism evidence="2 3">
    <name type="scientific">Trichosporon asahii var. asahii (strain ATCC 90039 / CBS 2479 / JCM 2466 / KCTC 7840 / NBRC 103889/ NCYC 2677 / UAMH 7654)</name>
    <name type="common">Yeast</name>
    <dbReference type="NCBI Taxonomy" id="1186058"/>
    <lineage>
        <taxon>Eukaryota</taxon>
        <taxon>Fungi</taxon>
        <taxon>Dikarya</taxon>
        <taxon>Basidiomycota</taxon>
        <taxon>Agaricomycotina</taxon>
        <taxon>Tremellomycetes</taxon>
        <taxon>Trichosporonales</taxon>
        <taxon>Trichosporonaceae</taxon>
        <taxon>Trichosporon</taxon>
    </lineage>
</organism>
<sequence>MATPQQDQATATVLQALQALYHDPDSNAKKRANEWLEEFQHSTCHTILVSPDAPLEGRLFSAQTLRSKLPRDALPSLRDSLLNALGPLALPTAPAGSKAVLTQLCLALADLALQMPEWTNVVQGMIEQFGKEPGTVVVLLRFLGSLAEESLNTRLPRLPEGTDNYDELVSGSAEAVINVLSMYIQAEGLTTQIQSSIFETMRSWLRAGEFPTSAVAQSPLYPAMFAALESDQLFDAAVDVICDLIHETQEIHDNMPLVQEIIPRLIALGPKLEQYHDDADRIRGYCRMFCEAGECYQDIIKSHPRESLPLVEAILKCTAYEDLDIVPITFQFWWILSGMVDKSADETWGPYYEIFAKLQTIIIGHLHFPGDNEQQTAQERDEFRSFRHRMGDTLKDCCKVLGAPTCLRRSYDMVVEAMAKPNPSWQEIEAPLFSMRSMGAEVDPDDDEVVPHIMEMLPKLPDHPRIRYAAILVISRYTQWIDRHPQNLEFQLQYISAGFDMADDEVSAAAAQAMKFMCQDCNQHLVPYLPQLHQFVTTVADKLDQADILEVCEAIAYVVSSLPSTEAAQALQQFTQPLIEKVQTVANAPGEASKQDLQKTADTLEQLDAYLQVVRTLDPVPESCYPTAATLYSVFDALLARYAKLYYISERVGSILRRGLAFFPVAALQPVVQPVLDRMASSFAETGYASYIWITGKVAQKFGDVVRSPGNEALAALLIAAFENVTASLTKLLQVKDAAIIADVMDDYVHCFMAYLASMPQQTLASPALSQAVSHTLAALQCPAPETVLVCLDTLAMLAQDMNQPQYAASVQPVFAQFAKPIFTQMLSGVVSGFREDGIEQVPVIFQAVLSSVPPAESTQYAGEALNLIPGHNLPQQEKAKYLEELNGYLAQGSPSLEKVKQITVNLLRAARRARERARQSRKSLGGV</sequence>
<evidence type="ECO:0000313" key="3">
    <source>
        <dbReference type="Proteomes" id="UP000002748"/>
    </source>
</evidence>
<dbReference type="Pfam" id="PF08389">
    <property type="entry name" value="Xpo1"/>
    <property type="match status" value="1"/>
</dbReference>
<dbReference type="EMBL" id="ALBS01000172">
    <property type="protein sequence ID" value="EJT49401.1"/>
    <property type="molecule type" value="Genomic_DNA"/>
</dbReference>
<evidence type="ECO:0000259" key="1">
    <source>
        <dbReference type="Pfam" id="PF08389"/>
    </source>
</evidence>
<comment type="caution">
    <text evidence="2">The sequence shown here is derived from an EMBL/GenBank/DDBJ whole genome shotgun (WGS) entry which is preliminary data.</text>
</comment>
<dbReference type="OrthoDB" id="435593at2759"/>
<dbReference type="InterPro" id="IPR016024">
    <property type="entry name" value="ARM-type_fold"/>
</dbReference>
<dbReference type="VEuPathDB" id="FungiDB:A1Q1_01496"/>
<protein>
    <submittedName>
        <fullName evidence="2">Nuclear localization sequence binding protein</fullName>
    </submittedName>
</protein>
<dbReference type="InterPro" id="IPR051345">
    <property type="entry name" value="Importin_beta-like_NTR"/>
</dbReference>
<dbReference type="InterPro" id="IPR011989">
    <property type="entry name" value="ARM-like"/>
</dbReference>
<dbReference type="GeneID" id="25985010"/>
<gene>
    <name evidence="2" type="ORF">A1Q1_01496</name>
</gene>
<dbReference type="Proteomes" id="UP000002748">
    <property type="component" value="Unassembled WGS sequence"/>
</dbReference>
<dbReference type="KEGG" id="tasa:A1Q1_01496"/>
<dbReference type="AlphaFoldDB" id="J5T6A3"/>
<name>J5T6A3_TRIAS</name>
<dbReference type="GO" id="GO:0006606">
    <property type="term" value="P:protein import into nucleus"/>
    <property type="evidence" value="ECO:0007669"/>
    <property type="project" value="TreeGrafter"/>
</dbReference>